<dbReference type="Proteomes" id="UP000546213">
    <property type="component" value="Unassembled WGS sequence"/>
</dbReference>
<gene>
    <name evidence="1" type="ORF">FPCIR_9653</name>
</gene>
<keyword evidence="1" id="KW-0808">Transferase</keyword>
<protein>
    <submittedName>
        <fullName evidence="1">Aromatic aminotransferase</fullName>
    </submittedName>
</protein>
<dbReference type="EMBL" id="JAAOAS010000271">
    <property type="protein sequence ID" value="KAF5582221.1"/>
    <property type="molecule type" value="Genomic_DNA"/>
</dbReference>
<dbReference type="OrthoDB" id="4757858at2759"/>
<evidence type="ECO:0000313" key="2">
    <source>
        <dbReference type="Proteomes" id="UP000546213"/>
    </source>
</evidence>
<name>A0A8H5L0S6_9HYPO</name>
<reference evidence="1 2" key="1">
    <citation type="submission" date="2020-05" db="EMBL/GenBank/DDBJ databases">
        <title>Identification and distribution of gene clusters putatively required for synthesis of sphingolipid metabolism inhibitors in phylogenetically diverse species of the filamentous fungus Fusarium.</title>
        <authorList>
            <person name="Kim H.-S."/>
            <person name="Busman M."/>
            <person name="Brown D.W."/>
            <person name="Divon H."/>
            <person name="Uhlig S."/>
            <person name="Proctor R.H."/>
        </authorList>
    </citation>
    <scope>NUCLEOTIDE SEQUENCE [LARGE SCALE GENOMIC DNA]</scope>
    <source>
        <strain evidence="1 2">NRRL 36939</strain>
    </source>
</reference>
<dbReference type="AlphaFoldDB" id="A0A8H5L0S6"/>
<evidence type="ECO:0000313" key="1">
    <source>
        <dbReference type="EMBL" id="KAF5582221.1"/>
    </source>
</evidence>
<keyword evidence="1" id="KW-0032">Aminotransferase</keyword>
<accession>A0A8H5L0S6</accession>
<dbReference type="GO" id="GO:0008483">
    <property type="term" value="F:transaminase activity"/>
    <property type="evidence" value="ECO:0007669"/>
    <property type="project" value="UniProtKB-KW"/>
</dbReference>
<comment type="caution">
    <text evidence="1">The sequence shown here is derived from an EMBL/GenBank/DDBJ whole genome shotgun (WGS) entry which is preliminary data.</text>
</comment>
<keyword evidence="2" id="KW-1185">Reference proteome</keyword>
<organism evidence="1 2">
    <name type="scientific">Fusarium pseudocircinatum</name>
    <dbReference type="NCBI Taxonomy" id="56676"/>
    <lineage>
        <taxon>Eukaryota</taxon>
        <taxon>Fungi</taxon>
        <taxon>Dikarya</taxon>
        <taxon>Ascomycota</taxon>
        <taxon>Pezizomycotina</taxon>
        <taxon>Sordariomycetes</taxon>
        <taxon>Hypocreomycetidae</taxon>
        <taxon>Hypocreales</taxon>
        <taxon>Nectriaceae</taxon>
        <taxon>Fusarium</taxon>
        <taxon>Fusarium fujikuroi species complex</taxon>
    </lineage>
</organism>
<sequence length="432" mass="50272">MATPSSTHLFSLPEEAIDIICQQFCPYCSENPSPRYFFLRSKWPNPTDGRNCLLALSLTCQELRRISKPHLYHRPTGHDFYGFINTIDETPALGRHLKELYVSEEVTLSLRLQHDEKNRNGRYHTGMWPLLFFYAFDNLIPALISATPMFNKLEIHVENDGQFPSTLPGCLPNLEELTIIFASRYSQLDDDDGLASLLRAAPRLERTELFNFKTPKASFRHDTVNEITLRSSIIRISRMDAIMLGFPRLQTFRMSAPRNLQRIHYTSSQQTSLSYKIEDLLMLRSDTLKHLTLDFPGIQLDYQDEIVIQDLSQMEVLETLYIDSGMLHRRWKDRQPAPRFCHMLPKSFKEFGLMGSAYSPVHEEVVESINISAQTFPHLKKVFVSQFQEEWPDDGVEWESRYASACEAHNIELLSWLPPSLQRFVSWDPYWE</sequence>
<proteinExistence type="predicted"/>